<evidence type="ECO:0000256" key="7">
    <source>
        <dbReference type="ARBA" id="ARBA00022989"/>
    </source>
</evidence>
<comment type="similarity">
    <text evidence="1 9 11">Belongs to the peptidase A8 family.</text>
</comment>
<dbReference type="HAMAP" id="MF_00161">
    <property type="entry name" value="LspA"/>
    <property type="match status" value="1"/>
</dbReference>
<keyword evidence="13" id="KW-1185">Reference proteome</keyword>
<proteinExistence type="inferred from homology"/>
<evidence type="ECO:0000256" key="8">
    <source>
        <dbReference type="ARBA" id="ARBA00023136"/>
    </source>
</evidence>
<comment type="function">
    <text evidence="9 10">This protein specifically catalyzes the removal of signal peptides from prolipoproteins.</text>
</comment>
<comment type="catalytic activity">
    <reaction evidence="9 10">
        <text>Release of signal peptides from bacterial membrane prolipoproteins. Hydrolyzes -Xaa-Yaa-Zaa-|-(S,diacylglyceryl)Cys-, in which Xaa is hydrophobic (preferably Leu), and Yaa (Ala or Ser) and Zaa (Gly or Ala) have small, neutral side chains.</text>
        <dbReference type="EC" id="3.4.23.36"/>
    </reaction>
</comment>
<evidence type="ECO:0000256" key="9">
    <source>
        <dbReference type="HAMAP-Rule" id="MF_00161"/>
    </source>
</evidence>
<dbReference type="GO" id="GO:0004190">
    <property type="term" value="F:aspartic-type endopeptidase activity"/>
    <property type="evidence" value="ECO:0007669"/>
    <property type="project" value="UniProtKB-EC"/>
</dbReference>
<organism evidence="12 13">
    <name type="scientific">Tepidibacter hydrothermalis</name>
    <dbReference type="NCBI Taxonomy" id="3036126"/>
    <lineage>
        <taxon>Bacteria</taxon>
        <taxon>Bacillati</taxon>
        <taxon>Bacillota</taxon>
        <taxon>Clostridia</taxon>
        <taxon>Peptostreptococcales</taxon>
        <taxon>Peptostreptococcaceae</taxon>
        <taxon>Tepidibacter</taxon>
    </lineage>
</organism>
<keyword evidence="8 9" id="KW-0472">Membrane</keyword>
<gene>
    <name evidence="9 12" type="primary">lspA</name>
    <name evidence="12" type="ORF">P4S50_12045</name>
</gene>
<dbReference type="EMBL" id="CP120733">
    <property type="protein sequence ID" value="WFD09116.1"/>
    <property type="molecule type" value="Genomic_DNA"/>
</dbReference>
<dbReference type="InterPro" id="IPR001872">
    <property type="entry name" value="Peptidase_A8"/>
</dbReference>
<sequence>MNIALFIFLVLLDQITKYYALNFLSKVGSIPIIDNIFNLTYVENRGAAFGMLQNQKWFFVLVAIVVVSFIVYHLKTNKNISRLYQVSLILILAGAIGNVIDRIRLNFVVDFFDFIVWPVFNVADICVVIGGILLSYIILFDKEHE</sequence>
<keyword evidence="7 9" id="KW-1133">Transmembrane helix</keyword>
<evidence type="ECO:0000313" key="13">
    <source>
        <dbReference type="Proteomes" id="UP001222800"/>
    </source>
</evidence>
<keyword evidence="2 9" id="KW-1003">Cell membrane</keyword>
<dbReference type="PANTHER" id="PTHR33695:SF1">
    <property type="entry name" value="LIPOPROTEIN SIGNAL PEPTIDASE"/>
    <property type="match status" value="1"/>
</dbReference>
<dbReference type="PRINTS" id="PR00781">
    <property type="entry name" value="LIPOSIGPTASE"/>
</dbReference>
<comment type="pathway">
    <text evidence="9">Protein modification; lipoprotein biosynthesis (signal peptide cleavage).</text>
</comment>
<comment type="caution">
    <text evidence="9">Lacks conserved residue(s) required for the propagation of feature annotation.</text>
</comment>
<reference evidence="12 13" key="1">
    <citation type="submission" date="2023-03" db="EMBL/GenBank/DDBJ databases">
        <title>Complete genome sequence of Tepidibacter sp. SWIR-1, isolated from a deep-sea hydrothermal vent.</title>
        <authorList>
            <person name="Li X."/>
        </authorList>
    </citation>
    <scope>NUCLEOTIDE SEQUENCE [LARGE SCALE GENOMIC DNA]</scope>
    <source>
        <strain evidence="12 13">SWIR-1</strain>
    </source>
</reference>
<keyword evidence="5 9" id="KW-0064">Aspartyl protease</keyword>
<dbReference type="EC" id="3.4.23.36" evidence="9"/>
<evidence type="ECO:0000256" key="11">
    <source>
        <dbReference type="RuleBase" id="RU004181"/>
    </source>
</evidence>
<accession>A0ABY8E898</accession>
<dbReference type="Pfam" id="PF01252">
    <property type="entry name" value="Peptidase_A8"/>
    <property type="match status" value="1"/>
</dbReference>
<dbReference type="PROSITE" id="PS00855">
    <property type="entry name" value="SPASE_II"/>
    <property type="match status" value="1"/>
</dbReference>
<keyword evidence="6 9" id="KW-0378">Hydrolase</keyword>
<keyword evidence="4 9" id="KW-0812">Transmembrane</keyword>
<comment type="subcellular location">
    <subcellularLocation>
        <location evidence="9">Cell membrane</location>
        <topology evidence="9">Multi-pass membrane protein</topology>
    </subcellularLocation>
</comment>
<evidence type="ECO:0000256" key="10">
    <source>
        <dbReference type="RuleBase" id="RU000594"/>
    </source>
</evidence>
<feature type="transmembrane region" description="Helical" evidence="9">
    <location>
        <begin position="115"/>
        <end position="139"/>
    </location>
</feature>
<evidence type="ECO:0000256" key="5">
    <source>
        <dbReference type="ARBA" id="ARBA00022750"/>
    </source>
</evidence>
<evidence type="ECO:0000313" key="12">
    <source>
        <dbReference type="EMBL" id="WFD09116.1"/>
    </source>
</evidence>
<protein>
    <recommendedName>
        <fullName evidence="9">Lipoprotein signal peptidase</fullName>
        <ecNumber evidence="9">3.4.23.36</ecNumber>
    </recommendedName>
    <alternativeName>
        <fullName evidence="9">Prolipoprotein signal peptidase</fullName>
    </alternativeName>
    <alternativeName>
        <fullName evidence="9">Signal peptidase II</fullName>
        <shortName evidence="9">SPase II</shortName>
    </alternativeName>
</protein>
<dbReference type="NCBIfam" id="TIGR00077">
    <property type="entry name" value="lspA"/>
    <property type="match status" value="1"/>
</dbReference>
<name>A0ABY8E898_9FIRM</name>
<evidence type="ECO:0000256" key="1">
    <source>
        <dbReference type="ARBA" id="ARBA00006139"/>
    </source>
</evidence>
<dbReference type="RefSeq" id="WP_277731037.1">
    <property type="nucleotide sequence ID" value="NZ_CP120733.1"/>
</dbReference>
<feature type="active site" evidence="9">
    <location>
        <position position="110"/>
    </location>
</feature>
<feature type="transmembrane region" description="Helical" evidence="9">
    <location>
        <begin position="57"/>
        <end position="74"/>
    </location>
</feature>
<keyword evidence="3 9" id="KW-0645">Protease</keyword>
<dbReference type="PANTHER" id="PTHR33695">
    <property type="entry name" value="LIPOPROTEIN SIGNAL PEPTIDASE"/>
    <property type="match status" value="1"/>
</dbReference>
<feature type="transmembrane region" description="Helical" evidence="9">
    <location>
        <begin position="86"/>
        <end position="103"/>
    </location>
</feature>
<evidence type="ECO:0000256" key="6">
    <source>
        <dbReference type="ARBA" id="ARBA00022801"/>
    </source>
</evidence>
<feature type="active site" evidence="9">
    <location>
        <position position="124"/>
    </location>
</feature>
<evidence type="ECO:0000256" key="2">
    <source>
        <dbReference type="ARBA" id="ARBA00022475"/>
    </source>
</evidence>
<dbReference type="Proteomes" id="UP001222800">
    <property type="component" value="Chromosome"/>
</dbReference>
<evidence type="ECO:0000256" key="4">
    <source>
        <dbReference type="ARBA" id="ARBA00022692"/>
    </source>
</evidence>
<evidence type="ECO:0000256" key="3">
    <source>
        <dbReference type="ARBA" id="ARBA00022670"/>
    </source>
</evidence>